<feature type="region of interest" description="Disordered" evidence="1">
    <location>
        <begin position="1"/>
        <end position="20"/>
    </location>
</feature>
<sequence>MDEDMKRSSEVRKEISLSEQHKPSHELVWQLDQGQLQEFVECKDDWDESVNTEEDVEFHSVIPSLVSLNLDEAVSLDALHSCAPGPEVQASSTEDQALRVHDTAEQGSEVKSKCYLITGWDDDNDLVEDESVTSSWNCSPQICPLLWDAEDFLALRLPVCEEEPFHPHVDDENATSDSSSSEVFHSYF</sequence>
<dbReference type="Proteomes" id="UP000770661">
    <property type="component" value="Unassembled WGS sequence"/>
</dbReference>
<comment type="caution">
    <text evidence="2">The sequence shown here is derived from an EMBL/GenBank/DDBJ whole genome shotgun (WGS) entry which is preliminary data.</text>
</comment>
<evidence type="ECO:0000313" key="2">
    <source>
        <dbReference type="EMBL" id="KAG0729733.1"/>
    </source>
</evidence>
<evidence type="ECO:0000313" key="3">
    <source>
        <dbReference type="Proteomes" id="UP000770661"/>
    </source>
</evidence>
<gene>
    <name evidence="2" type="ORF">GWK47_029760</name>
</gene>
<dbReference type="EMBL" id="JACEEZ010000879">
    <property type="protein sequence ID" value="KAG0729733.1"/>
    <property type="molecule type" value="Genomic_DNA"/>
</dbReference>
<reference evidence="2" key="1">
    <citation type="submission" date="2020-07" db="EMBL/GenBank/DDBJ databases">
        <title>The High-quality genome of the commercially important snow crab, Chionoecetes opilio.</title>
        <authorList>
            <person name="Jeong J.-H."/>
            <person name="Ryu S."/>
        </authorList>
    </citation>
    <scope>NUCLEOTIDE SEQUENCE</scope>
    <source>
        <strain evidence="2">MADBK_172401_WGS</strain>
        <tissue evidence="2">Digestive gland</tissue>
    </source>
</reference>
<feature type="region of interest" description="Disordered" evidence="1">
    <location>
        <begin position="167"/>
        <end position="188"/>
    </location>
</feature>
<evidence type="ECO:0000256" key="1">
    <source>
        <dbReference type="SAM" id="MobiDB-lite"/>
    </source>
</evidence>
<proteinExistence type="predicted"/>
<name>A0A8J4YM34_CHIOP</name>
<dbReference type="AlphaFoldDB" id="A0A8J4YM34"/>
<protein>
    <submittedName>
        <fullName evidence="2">Uncharacterized protein</fullName>
    </submittedName>
</protein>
<accession>A0A8J4YM34</accession>
<organism evidence="2 3">
    <name type="scientific">Chionoecetes opilio</name>
    <name type="common">Atlantic snow crab</name>
    <name type="synonym">Cancer opilio</name>
    <dbReference type="NCBI Taxonomy" id="41210"/>
    <lineage>
        <taxon>Eukaryota</taxon>
        <taxon>Metazoa</taxon>
        <taxon>Ecdysozoa</taxon>
        <taxon>Arthropoda</taxon>
        <taxon>Crustacea</taxon>
        <taxon>Multicrustacea</taxon>
        <taxon>Malacostraca</taxon>
        <taxon>Eumalacostraca</taxon>
        <taxon>Eucarida</taxon>
        <taxon>Decapoda</taxon>
        <taxon>Pleocyemata</taxon>
        <taxon>Brachyura</taxon>
        <taxon>Eubrachyura</taxon>
        <taxon>Majoidea</taxon>
        <taxon>Majidae</taxon>
        <taxon>Chionoecetes</taxon>
    </lineage>
</organism>
<keyword evidence="3" id="KW-1185">Reference proteome</keyword>
<feature type="compositionally biased region" description="Polar residues" evidence="1">
    <location>
        <begin position="175"/>
        <end position="188"/>
    </location>
</feature>